<dbReference type="InterPro" id="IPR043504">
    <property type="entry name" value="Peptidase_S1_PA_chymotrypsin"/>
</dbReference>
<accession>A0A3Q0T458</accession>
<dbReference type="SUPFAM" id="SSF50494">
    <property type="entry name" value="Trypsin-like serine proteases"/>
    <property type="match status" value="1"/>
</dbReference>
<dbReference type="Proteomes" id="UP000261340">
    <property type="component" value="Unplaced"/>
</dbReference>
<feature type="domain" description="Peptidase S1" evidence="2">
    <location>
        <begin position="17"/>
        <end position="76"/>
    </location>
</feature>
<dbReference type="GO" id="GO:0004252">
    <property type="term" value="F:serine-type endopeptidase activity"/>
    <property type="evidence" value="ECO:0007669"/>
    <property type="project" value="InterPro"/>
</dbReference>
<dbReference type="GO" id="GO:0006508">
    <property type="term" value="P:proteolysis"/>
    <property type="evidence" value="ECO:0007669"/>
    <property type="project" value="InterPro"/>
</dbReference>
<keyword evidence="4" id="KW-1185">Reference proteome</keyword>
<dbReference type="InterPro" id="IPR001254">
    <property type="entry name" value="Trypsin_dom"/>
</dbReference>
<organism evidence="3 4">
    <name type="scientific">Amphilophus citrinellus</name>
    <name type="common">Midas cichlid</name>
    <name type="synonym">Cichlasoma citrinellum</name>
    <dbReference type="NCBI Taxonomy" id="61819"/>
    <lineage>
        <taxon>Eukaryota</taxon>
        <taxon>Metazoa</taxon>
        <taxon>Chordata</taxon>
        <taxon>Craniata</taxon>
        <taxon>Vertebrata</taxon>
        <taxon>Euteleostomi</taxon>
        <taxon>Actinopterygii</taxon>
        <taxon>Neopterygii</taxon>
        <taxon>Teleostei</taxon>
        <taxon>Neoteleostei</taxon>
        <taxon>Acanthomorphata</taxon>
        <taxon>Ovalentaria</taxon>
        <taxon>Cichlomorphae</taxon>
        <taxon>Cichliformes</taxon>
        <taxon>Cichlidae</taxon>
        <taxon>New World cichlids</taxon>
        <taxon>Cichlasomatinae</taxon>
        <taxon>Heroini</taxon>
        <taxon>Amphilophus</taxon>
    </lineage>
</organism>
<dbReference type="InterPro" id="IPR009003">
    <property type="entry name" value="Peptidase_S1_PA"/>
</dbReference>
<dbReference type="STRING" id="61819.ENSACIP00000026920"/>
<evidence type="ECO:0000313" key="4">
    <source>
        <dbReference type="Proteomes" id="UP000261340"/>
    </source>
</evidence>
<evidence type="ECO:0000313" key="3">
    <source>
        <dbReference type="Ensembl" id="ENSACIP00000026920.1"/>
    </source>
</evidence>
<name>A0A3Q0T458_AMPCI</name>
<evidence type="ECO:0000256" key="1">
    <source>
        <dbReference type="SAM" id="MobiDB-lite"/>
    </source>
</evidence>
<reference evidence="3" key="2">
    <citation type="submission" date="2025-09" db="UniProtKB">
        <authorList>
            <consortium name="Ensembl"/>
        </authorList>
    </citation>
    <scope>IDENTIFICATION</scope>
</reference>
<feature type="region of interest" description="Disordered" evidence="1">
    <location>
        <begin position="69"/>
        <end position="118"/>
    </location>
</feature>
<dbReference type="Pfam" id="PF00089">
    <property type="entry name" value="Trypsin"/>
    <property type="match status" value="1"/>
</dbReference>
<dbReference type="Ensembl" id="ENSACIT00000027628.1">
    <property type="protein sequence ID" value="ENSACIP00000026920.1"/>
    <property type="gene ID" value="ENSACIG00000020854.1"/>
</dbReference>
<reference evidence="3" key="1">
    <citation type="submission" date="2025-08" db="UniProtKB">
        <authorList>
            <consortium name="Ensembl"/>
        </authorList>
    </citation>
    <scope>IDENTIFICATION</scope>
</reference>
<protein>
    <recommendedName>
        <fullName evidence="2">Peptidase S1 domain-containing protein</fullName>
    </recommendedName>
</protein>
<proteinExistence type="predicted"/>
<dbReference type="AlphaFoldDB" id="A0A3Q0T458"/>
<evidence type="ECO:0000259" key="2">
    <source>
        <dbReference type="Pfam" id="PF00089"/>
    </source>
</evidence>
<sequence length="118" mass="12655">ICLLQGQLCKANVSSTLCQLKKSVRKTKTVNWLKLGKAVRDPAAGSECLVAGWGETENSKTSDVLMSVNPLLRPPDATAKERKTRETGLPAATHSHTKTNVHPPQQKAEGGPRQSSPS</sequence>
<dbReference type="Gene3D" id="2.40.10.10">
    <property type="entry name" value="Trypsin-like serine proteases"/>
    <property type="match status" value="2"/>
</dbReference>